<proteinExistence type="predicted"/>
<keyword evidence="1" id="KW-1133">Transmembrane helix</keyword>
<gene>
    <name evidence="2" type="ORF">FYK55_22885</name>
</gene>
<dbReference type="EMBL" id="VWOX01000016">
    <property type="protein sequence ID" value="KAA5539896.1"/>
    <property type="molecule type" value="Genomic_DNA"/>
</dbReference>
<evidence type="ECO:0000313" key="2">
    <source>
        <dbReference type="EMBL" id="KAA5539896.1"/>
    </source>
</evidence>
<feature type="transmembrane region" description="Helical" evidence="1">
    <location>
        <begin position="60"/>
        <end position="77"/>
    </location>
</feature>
<name>A0A5M6CY83_9BACT</name>
<keyword evidence="1" id="KW-0812">Transmembrane</keyword>
<keyword evidence="3" id="KW-1185">Reference proteome</keyword>
<evidence type="ECO:0000313" key="3">
    <source>
        <dbReference type="Proteomes" id="UP000324479"/>
    </source>
</evidence>
<dbReference type="AlphaFoldDB" id="A0A5M6CY83"/>
<comment type="caution">
    <text evidence="2">The sequence shown here is derived from an EMBL/GenBank/DDBJ whole genome shotgun (WGS) entry which is preliminary data.</text>
</comment>
<dbReference type="RefSeq" id="WP_150078959.1">
    <property type="nucleotide sequence ID" value="NZ_VWOX01000016.1"/>
</dbReference>
<feature type="transmembrane region" description="Helical" evidence="1">
    <location>
        <begin position="23"/>
        <end position="48"/>
    </location>
</feature>
<sequence length="109" mass="11984">MLSINRGSMSLLSNRRTDPMPDLFQLLAVVDATALPLLGLWALLAIKLTIGEALRRAERRFFIALVIISLVTLKTVARLDEVWLVHMVTLAAMVMGAFLVPARDGSVIL</sequence>
<organism evidence="2 3">
    <name type="scientific">Roseiconus nitratireducens</name>
    <dbReference type="NCBI Taxonomy" id="2605748"/>
    <lineage>
        <taxon>Bacteria</taxon>
        <taxon>Pseudomonadati</taxon>
        <taxon>Planctomycetota</taxon>
        <taxon>Planctomycetia</taxon>
        <taxon>Pirellulales</taxon>
        <taxon>Pirellulaceae</taxon>
        <taxon>Roseiconus</taxon>
    </lineage>
</organism>
<feature type="transmembrane region" description="Helical" evidence="1">
    <location>
        <begin position="83"/>
        <end position="102"/>
    </location>
</feature>
<dbReference type="Proteomes" id="UP000324479">
    <property type="component" value="Unassembled WGS sequence"/>
</dbReference>
<accession>A0A5M6CY83</accession>
<protein>
    <submittedName>
        <fullName evidence="2">Uncharacterized protein</fullName>
    </submittedName>
</protein>
<keyword evidence="1" id="KW-0472">Membrane</keyword>
<evidence type="ECO:0000256" key="1">
    <source>
        <dbReference type="SAM" id="Phobius"/>
    </source>
</evidence>
<reference evidence="2 3" key="1">
    <citation type="submission" date="2019-08" db="EMBL/GenBank/DDBJ databases">
        <authorList>
            <person name="Dhanesh K."/>
            <person name="Kumar G."/>
            <person name="Sasikala C."/>
            <person name="Venkata Ramana C."/>
        </authorList>
    </citation>
    <scope>NUCLEOTIDE SEQUENCE [LARGE SCALE GENOMIC DNA]</scope>
    <source>
        <strain evidence="2 3">JC645</strain>
    </source>
</reference>